<feature type="region of interest" description="Disordered" evidence="1">
    <location>
        <begin position="867"/>
        <end position="988"/>
    </location>
</feature>
<feature type="transmembrane region" description="Helical" evidence="2">
    <location>
        <begin position="489"/>
        <end position="506"/>
    </location>
</feature>
<protein>
    <recommendedName>
        <fullName evidence="3">TRP C-terminal domain-containing protein</fullName>
    </recommendedName>
</protein>
<feature type="transmembrane region" description="Helical" evidence="2">
    <location>
        <begin position="714"/>
        <end position="731"/>
    </location>
</feature>
<dbReference type="PANTHER" id="PTHR11319:SF35">
    <property type="entry name" value="OUTER MEMBRANE PROTEIN PMPC-RELATED"/>
    <property type="match status" value="1"/>
</dbReference>
<dbReference type="Pfam" id="PF06011">
    <property type="entry name" value="TRP"/>
    <property type="match status" value="1"/>
</dbReference>
<gene>
    <name evidence="4" type="ORF">AMSG_11149</name>
</gene>
<name>A0A0L0DU80_THETB</name>
<feature type="transmembrane region" description="Helical" evidence="2">
    <location>
        <begin position="434"/>
        <end position="456"/>
    </location>
</feature>
<dbReference type="InterPro" id="IPR009030">
    <property type="entry name" value="Growth_fac_rcpt_cys_sf"/>
</dbReference>
<keyword evidence="2" id="KW-0812">Transmembrane</keyword>
<feature type="compositionally biased region" description="Polar residues" evidence="1">
    <location>
        <begin position="1143"/>
        <end position="1159"/>
    </location>
</feature>
<feature type="transmembrane region" description="Helical" evidence="2">
    <location>
        <begin position="518"/>
        <end position="543"/>
    </location>
</feature>
<sequence length="1228" mass="131141">MLSAVTTGSATSHLEVFSELSPGIFSPTASVAAPGNPPLLAHSSAAMMYIDELSAGGDTIVMGAASIGTRGGFYAFRTCPLTNAVLPACACAPRWQGPTCEIPIRPPVIVAGHVVDDNDKDVIISAGDTVDLFFSYPSNGAGFGSTIASRPAVDALLAFDPPLTPPDGDYIAVWLDPGSYMTLRISIVSTGASSSFVGPPLDALAVRVIGTSFLAANGTSFPPDPSLVFADFTGSWGTGSGAEPGEFSDPRLLAVSPAICPLVGCSLTLFGSDFQPGCSVRLGSEHYAFSDSRLTYYNSSTLAIVTPSYAAEGYQTLNVTNIRSASSILARTMYFTDDCPQPGSFGRGIACRSCPEGAYCPGGFRMWPLPGYWTPNERVGWVEPCPEPALARCLGGQNAACGRGYTGDYCAECAEGYFLRGTECVSCGANADGIFAGLILANSVFYGAFIVAAVFVKDRTLSTISRAVITVQMIRGVAKMNTEHLSPELRSVYAVFALVTMDAEFIRPGCIVSSVFPVLFWANAALLASAIAAAVIIIAFAKIVTGSHRFYRNRLTRTVVILLAMMYLSLATYVLRGGYCLPGRDDKLRLVAEPSTVCYQGSHLLVAIVSYALILSYVIGYPLIGFFSVRRNTARLWSDPVFRSRYGYWYEQFKEGAYWFEFLQFGTYASLAICDSILMHLSNIQLGASLTTLAVYFLAVIVSRPFASPWKNAMEVVFTLVSLTLIVLNRISGSLSQTARSAVSALIFSAFVFAALALVLGGIIYLCYQRKTKRITLKSFFLSIVAQKEERIAGHDLTRQSSAIQLDASARRLARKMRARLEAAGAISSPAVLPPHYPLTASEESAATAEASDAGAPSNEGIELLQKSDDRSSRLSLSGESAALTSEPPSPQTPTSPISTSARGKLSPRNLLAASTRNRKALHRQAAAKPPVPLDTSRLRIETNLAASTSGGSSTELSRSSPGHAPPMRDSLAAPRNPRLSVLSSPKTRFIPRDRSASAISTSLGDLSEIELSSSDAEALNSSAPSPRLFRRSSRVSPTTRYLPPRLTPTEPAEPPPAAVEPPSSPPLARGSSSRELRDRHSGPTRRKLELNRSVTVSEFDTSLNTSLDSACEADSDPSGTGLERRRLARRRRIRLGARQSPLVASSPTRDVSVGSSSPGRRFASRTRVVSDNPRAATYRSGSHLIGRSRANTEVAGQSPPSPRSRGSGRRRRGSFERVESFGPATQR</sequence>
<feature type="transmembrane region" description="Helical" evidence="2">
    <location>
        <begin position="604"/>
        <end position="627"/>
    </location>
</feature>
<feature type="compositionally biased region" description="Basic and acidic residues" evidence="1">
    <location>
        <begin position="1073"/>
        <end position="1091"/>
    </location>
</feature>
<dbReference type="RefSeq" id="XP_013752905.1">
    <property type="nucleotide sequence ID" value="XM_013897451.1"/>
</dbReference>
<feature type="region of interest" description="Disordered" evidence="1">
    <location>
        <begin position="1018"/>
        <end position="1094"/>
    </location>
</feature>
<dbReference type="InterPro" id="IPR010308">
    <property type="entry name" value="TRP_C"/>
</dbReference>
<evidence type="ECO:0000256" key="2">
    <source>
        <dbReference type="SAM" id="Phobius"/>
    </source>
</evidence>
<feature type="compositionally biased region" description="Pro residues" evidence="1">
    <location>
        <begin position="1052"/>
        <end position="1066"/>
    </location>
</feature>
<evidence type="ECO:0000256" key="1">
    <source>
        <dbReference type="SAM" id="MobiDB-lite"/>
    </source>
</evidence>
<evidence type="ECO:0000313" key="5">
    <source>
        <dbReference type="Proteomes" id="UP000054408"/>
    </source>
</evidence>
<feature type="transmembrane region" description="Helical" evidence="2">
    <location>
        <begin position="555"/>
        <end position="575"/>
    </location>
</feature>
<organism evidence="4 5">
    <name type="scientific">Thecamonas trahens ATCC 50062</name>
    <dbReference type="NCBI Taxonomy" id="461836"/>
    <lineage>
        <taxon>Eukaryota</taxon>
        <taxon>Apusozoa</taxon>
        <taxon>Apusomonadida</taxon>
        <taxon>Apusomonadidae</taxon>
        <taxon>Thecamonas</taxon>
    </lineage>
</organism>
<feature type="transmembrane region" description="Helical" evidence="2">
    <location>
        <begin position="684"/>
        <end position="702"/>
    </location>
</feature>
<keyword evidence="2" id="KW-0472">Membrane</keyword>
<feature type="domain" description="TRP C-terminal" evidence="3">
    <location>
        <begin position="526"/>
        <end position="772"/>
    </location>
</feature>
<reference evidence="4 5" key="1">
    <citation type="submission" date="2010-05" db="EMBL/GenBank/DDBJ databases">
        <title>The Genome Sequence of Thecamonas trahens ATCC 50062.</title>
        <authorList>
            <consortium name="The Broad Institute Genome Sequencing Platform"/>
            <person name="Russ C."/>
            <person name="Cuomo C."/>
            <person name="Shea T."/>
            <person name="Young S.K."/>
            <person name="Zeng Q."/>
            <person name="Koehrsen M."/>
            <person name="Haas B."/>
            <person name="Borodovsky M."/>
            <person name="Guigo R."/>
            <person name="Alvarado L."/>
            <person name="Berlin A."/>
            <person name="Bochicchio J."/>
            <person name="Borenstein D."/>
            <person name="Chapman S."/>
            <person name="Chen Z."/>
            <person name="Freedman E."/>
            <person name="Gellesch M."/>
            <person name="Goldberg J."/>
            <person name="Griggs A."/>
            <person name="Gujja S."/>
            <person name="Heilman E."/>
            <person name="Heiman D."/>
            <person name="Hepburn T."/>
            <person name="Howarth C."/>
            <person name="Jen D."/>
            <person name="Larson L."/>
            <person name="Mehta T."/>
            <person name="Park D."/>
            <person name="Pearson M."/>
            <person name="Roberts A."/>
            <person name="Saif S."/>
            <person name="Shenoy N."/>
            <person name="Sisk P."/>
            <person name="Stolte C."/>
            <person name="Sykes S."/>
            <person name="Thomson T."/>
            <person name="Walk T."/>
            <person name="White J."/>
            <person name="Yandava C."/>
            <person name="Burger G."/>
            <person name="Gray M.W."/>
            <person name="Holland P.W.H."/>
            <person name="King N."/>
            <person name="Lang F.B.F."/>
            <person name="Roger A.J."/>
            <person name="Ruiz-Trillo I."/>
            <person name="Lander E."/>
            <person name="Nusbaum C."/>
        </authorList>
    </citation>
    <scope>NUCLEOTIDE SEQUENCE [LARGE SCALE GENOMIC DNA]</scope>
    <source>
        <strain evidence="4 5">ATCC 50062</strain>
    </source>
</reference>
<dbReference type="EMBL" id="GL349503">
    <property type="protein sequence ID" value="KNC55752.1"/>
    <property type="molecule type" value="Genomic_DNA"/>
</dbReference>
<dbReference type="STRING" id="461836.A0A0L0DU80"/>
<proteinExistence type="predicted"/>
<evidence type="ECO:0000259" key="3">
    <source>
        <dbReference type="Pfam" id="PF06011"/>
    </source>
</evidence>
<dbReference type="Proteomes" id="UP000054408">
    <property type="component" value="Unassembled WGS sequence"/>
</dbReference>
<feature type="compositionally biased region" description="Low complexity" evidence="1">
    <location>
        <begin position="1038"/>
        <end position="1051"/>
    </location>
</feature>
<dbReference type="eggNOG" id="ENOG502SRXF">
    <property type="taxonomic scope" value="Eukaryota"/>
</dbReference>
<dbReference type="PANTHER" id="PTHR11319">
    <property type="entry name" value="G PROTEIN-COUPLED RECEPTOR-RELATED"/>
    <property type="match status" value="1"/>
</dbReference>
<keyword evidence="2" id="KW-1133">Transmembrane helix</keyword>
<feature type="region of interest" description="Disordered" evidence="1">
    <location>
        <begin position="1139"/>
        <end position="1228"/>
    </location>
</feature>
<evidence type="ECO:0000313" key="4">
    <source>
        <dbReference type="EMBL" id="KNC55752.1"/>
    </source>
</evidence>
<dbReference type="GeneID" id="25569202"/>
<dbReference type="InterPro" id="IPR013783">
    <property type="entry name" value="Ig-like_fold"/>
</dbReference>
<dbReference type="SUPFAM" id="SSF57184">
    <property type="entry name" value="Growth factor receptor domain"/>
    <property type="match status" value="1"/>
</dbReference>
<feature type="compositionally biased region" description="Low complexity" evidence="1">
    <location>
        <begin position="945"/>
        <end position="961"/>
    </location>
</feature>
<dbReference type="OrthoDB" id="2105746at2759"/>
<keyword evidence="5" id="KW-1185">Reference proteome</keyword>
<feature type="transmembrane region" description="Helical" evidence="2">
    <location>
        <begin position="743"/>
        <end position="768"/>
    </location>
</feature>
<dbReference type="AlphaFoldDB" id="A0A0L0DU80"/>
<dbReference type="Gene3D" id="2.60.40.10">
    <property type="entry name" value="Immunoglobulins"/>
    <property type="match status" value="1"/>
</dbReference>
<accession>A0A0L0DU80</accession>